<reference evidence="2" key="1">
    <citation type="submission" date="2014-11" db="EMBL/GenBank/DDBJ databases">
        <authorList>
            <person name="Amaro Gonzalez C."/>
        </authorList>
    </citation>
    <scope>NUCLEOTIDE SEQUENCE</scope>
</reference>
<feature type="region of interest" description="Disordered" evidence="1">
    <location>
        <begin position="66"/>
        <end position="93"/>
    </location>
</feature>
<dbReference type="EMBL" id="GBXM01014794">
    <property type="protein sequence ID" value="JAH93783.1"/>
    <property type="molecule type" value="Transcribed_RNA"/>
</dbReference>
<sequence>MDLNTFHSFELHLISFYSKLIFRQLLVAPTRSHSISRTDIHTHTLQFTNHLVTAVNDVNLKELQSLSGSGGEGWQRQPVKGWDDNPSSPQQKY</sequence>
<evidence type="ECO:0000256" key="1">
    <source>
        <dbReference type="SAM" id="MobiDB-lite"/>
    </source>
</evidence>
<proteinExistence type="predicted"/>
<accession>A0A0E9WWH4</accession>
<reference evidence="2" key="2">
    <citation type="journal article" date="2015" name="Fish Shellfish Immunol.">
        <title>Early steps in the European eel (Anguilla anguilla)-Vibrio vulnificus interaction in the gills: Role of the RtxA13 toxin.</title>
        <authorList>
            <person name="Callol A."/>
            <person name="Pajuelo D."/>
            <person name="Ebbesson L."/>
            <person name="Teles M."/>
            <person name="MacKenzie S."/>
            <person name="Amaro C."/>
        </authorList>
    </citation>
    <scope>NUCLEOTIDE SEQUENCE</scope>
</reference>
<evidence type="ECO:0000313" key="2">
    <source>
        <dbReference type="EMBL" id="JAH93783.1"/>
    </source>
</evidence>
<organism evidence="2">
    <name type="scientific">Anguilla anguilla</name>
    <name type="common">European freshwater eel</name>
    <name type="synonym">Muraena anguilla</name>
    <dbReference type="NCBI Taxonomy" id="7936"/>
    <lineage>
        <taxon>Eukaryota</taxon>
        <taxon>Metazoa</taxon>
        <taxon>Chordata</taxon>
        <taxon>Craniata</taxon>
        <taxon>Vertebrata</taxon>
        <taxon>Euteleostomi</taxon>
        <taxon>Actinopterygii</taxon>
        <taxon>Neopterygii</taxon>
        <taxon>Teleostei</taxon>
        <taxon>Anguilliformes</taxon>
        <taxon>Anguillidae</taxon>
        <taxon>Anguilla</taxon>
    </lineage>
</organism>
<protein>
    <submittedName>
        <fullName evidence="2">Uncharacterized protein</fullName>
    </submittedName>
</protein>
<name>A0A0E9WWH4_ANGAN</name>
<dbReference type="AlphaFoldDB" id="A0A0E9WWH4"/>